<evidence type="ECO:0000259" key="1">
    <source>
        <dbReference type="Pfam" id="PF08239"/>
    </source>
</evidence>
<dbReference type="Gene3D" id="2.30.30.40">
    <property type="entry name" value="SH3 Domains"/>
    <property type="match status" value="1"/>
</dbReference>
<sequence>KVNLNFRAKPSMNSEVIKVLSEGSIYVINDTRDNWISISENSRNGWIANNNSFIDIKKCGES</sequence>
<evidence type="ECO:0000313" key="3">
    <source>
        <dbReference type="Proteomes" id="UP000323337"/>
    </source>
</evidence>
<dbReference type="RefSeq" id="WP_303701986.1">
    <property type="nucleotide sequence ID" value="NZ_VSIV01000338.1"/>
</dbReference>
<reference evidence="2 3" key="1">
    <citation type="submission" date="2019-08" db="EMBL/GenBank/DDBJ databases">
        <title>Genomic characterization of a novel candidate phylum (ARYD3) from a high temperature, high salinity tertiary oil reservoir in north central Oklahoma, USA.</title>
        <authorList>
            <person name="Youssef N.H."/>
            <person name="Yadav A."/>
            <person name="Elshahed M.S."/>
        </authorList>
    </citation>
    <scope>NUCLEOTIDE SEQUENCE [LARGE SCALE GENOMIC DNA]</scope>
    <source>
        <strain evidence="2">ARYD1</strain>
    </source>
</reference>
<feature type="non-terminal residue" evidence="2">
    <location>
        <position position="1"/>
    </location>
</feature>
<organism evidence="2 3">
    <name type="scientific">Flexistipes sinusarabici</name>
    <dbReference type="NCBI Taxonomy" id="2352"/>
    <lineage>
        <taxon>Bacteria</taxon>
        <taxon>Pseudomonadati</taxon>
        <taxon>Deferribacterota</taxon>
        <taxon>Deferribacteres</taxon>
        <taxon>Deferribacterales</taxon>
        <taxon>Flexistipitaceae</taxon>
        <taxon>Flexistipes</taxon>
    </lineage>
</organism>
<dbReference type="EMBL" id="VSIV01000338">
    <property type="protein sequence ID" value="TYB32501.1"/>
    <property type="molecule type" value="Genomic_DNA"/>
</dbReference>
<dbReference type="AlphaFoldDB" id="A0A5D0MM02"/>
<dbReference type="Proteomes" id="UP000323337">
    <property type="component" value="Unassembled WGS sequence"/>
</dbReference>
<protein>
    <submittedName>
        <fullName evidence="2">SH3 domain-containing protein</fullName>
    </submittedName>
</protein>
<accession>A0A5D0MM02</accession>
<comment type="caution">
    <text evidence="2">The sequence shown here is derived from an EMBL/GenBank/DDBJ whole genome shotgun (WGS) entry which is preliminary data.</text>
</comment>
<gene>
    <name evidence="2" type="ORF">FXF49_11185</name>
</gene>
<dbReference type="InterPro" id="IPR003646">
    <property type="entry name" value="SH3-like_bac-type"/>
</dbReference>
<feature type="domain" description="SH3b" evidence="1">
    <location>
        <begin position="3"/>
        <end position="50"/>
    </location>
</feature>
<name>A0A5D0MM02_FLESI</name>
<evidence type="ECO:0000313" key="2">
    <source>
        <dbReference type="EMBL" id="TYB32501.1"/>
    </source>
</evidence>
<dbReference type="Pfam" id="PF08239">
    <property type="entry name" value="SH3_3"/>
    <property type="match status" value="1"/>
</dbReference>
<proteinExistence type="predicted"/>